<dbReference type="InterPro" id="IPR002912">
    <property type="entry name" value="ACT_dom"/>
</dbReference>
<dbReference type="PROSITE" id="PS51671">
    <property type="entry name" value="ACT"/>
    <property type="match status" value="1"/>
</dbReference>
<dbReference type="Pfam" id="PF13740">
    <property type="entry name" value="ACT_6"/>
    <property type="match status" value="1"/>
</dbReference>
<feature type="domain" description="ACT" evidence="2">
    <location>
        <begin position="4"/>
        <end position="82"/>
    </location>
</feature>
<sequence length="87" mass="9674">MKAVVTVIGKDTVGILASTSAELAKANVNIIEVTQSVLQDFFAMIMLVDISESKLSIDELKKDLQENVEGMEIHVMHEDIFNSMHRI</sequence>
<accession>A0ABR9QVZ6</accession>
<organism evidence="3 4">
    <name type="scientific">Gallibacter intestinalis</name>
    <dbReference type="NCBI Taxonomy" id="2779356"/>
    <lineage>
        <taxon>Bacteria</taxon>
        <taxon>Bacillati</taxon>
        <taxon>Bacillota</taxon>
        <taxon>Clostridia</taxon>
        <taxon>Eubacteriales</taxon>
        <taxon>Eubacteriaceae</taxon>
        <taxon>Gallibacter</taxon>
    </lineage>
</organism>
<dbReference type="InterPro" id="IPR050990">
    <property type="entry name" value="UPF0237/GcvR_regulator"/>
</dbReference>
<proteinExistence type="inferred from homology"/>
<dbReference type="InterPro" id="IPR022986">
    <property type="entry name" value="UPF0237_ACT"/>
</dbReference>
<name>A0ABR9QVZ6_9FIRM</name>
<dbReference type="PANTHER" id="PTHR34875:SF6">
    <property type="entry name" value="UPF0237 PROTEIN MJ1558"/>
    <property type="match status" value="1"/>
</dbReference>
<evidence type="ECO:0000313" key="3">
    <source>
        <dbReference type="EMBL" id="MBE5035040.1"/>
    </source>
</evidence>
<dbReference type="Proteomes" id="UP001516588">
    <property type="component" value="Unassembled WGS sequence"/>
</dbReference>
<dbReference type="PANTHER" id="PTHR34875">
    <property type="entry name" value="UPF0237 PROTEIN MJ1558"/>
    <property type="match status" value="1"/>
</dbReference>
<dbReference type="HAMAP" id="MF_01054">
    <property type="entry name" value="UPF0237"/>
    <property type="match status" value="1"/>
</dbReference>
<comment type="caution">
    <text evidence="3">The sequence shown here is derived from an EMBL/GenBank/DDBJ whole genome shotgun (WGS) entry which is preliminary data.</text>
</comment>
<reference evidence="3 4" key="1">
    <citation type="submission" date="2020-10" db="EMBL/GenBank/DDBJ databases">
        <title>ChiBAC.</title>
        <authorList>
            <person name="Zenner C."/>
            <person name="Hitch T.C.A."/>
            <person name="Clavel T."/>
        </authorList>
    </citation>
    <scope>NUCLEOTIDE SEQUENCE [LARGE SCALE GENOMIC DNA]</scope>
    <source>
        <strain evidence="3 4">DSM 108706</strain>
    </source>
</reference>
<comment type="similarity">
    <text evidence="1">Belongs to the UPF0237 family.</text>
</comment>
<dbReference type="NCBIfam" id="NF001220">
    <property type="entry name" value="PRK00194.1"/>
    <property type="match status" value="1"/>
</dbReference>
<protein>
    <recommendedName>
        <fullName evidence="1">UPF0237 protein INF20_01945</fullName>
    </recommendedName>
</protein>
<dbReference type="EMBL" id="JADCKA010000002">
    <property type="protein sequence ID" value="MBE5035040.1"/>
    <property type="molecule type" value="Genomic_DNA"/>
</dbReference>
<dbReference type="CDD" id="cd04872">
    <property type="entry name" value="ACT_1ZPV"/>
    <property type="match status" value="1"/>
</dbReference>
<evidence type="ECO:0000259" key="2">
    <source>
        <dbReference type="PROSITE" id="PS51671"/>
    </source>
</evidence>
<evidence type="ECO:0000313" key="4">
    <source>
        <dbReference type="Proteomes" id="UP001516588"/>
    </source>
</evidence>
<evidence type="ECO:0000256" key="1">
    <source>
        <dbReference type="HAMAP-Rule" id="MF_01054"/>
    </source>
</evidence>
<dbReference type="RefSeq" id="WP_226384709.1">
    <property type="nucleotide sequence ID" value="NZ_JADCKA010000002.1"/>
</dbReference>
<gene>
    <name evidence="3" type="ORF">INF20_01945</name>
</gene>
<keyword evidence="4" id="KW-1185">Reference proteome</keyword>